<dbReference type="STRING" id="332977.SAMN05421740_11466"/>
<accession>A0A1H7UAD8</accession>
<name>A0A1H7UAD8_9SPHI</name>
<sequence length="55" mass="6295">MKKQNKWFAITFIIVFIVGFFLKSLHLSVGDIFILTGGIGSALFFVPVLFKRLFQ</sequence>
<feature type="transmembrane region" description="Helical" evidence="1">
    <location>
        <begin position="32"/>
        <end position="50"/>
    </location>
</feature>
<evidence type="ECO:0000313" key="2">
    <source>
        <dbReference type="EMBL" id="SEL94050.1"/>
    </source>
</evidence>
<gene>
    <name evidence="2" type="ORF">SAMN05421740_11466</name>
</gene>
<dbReference type="Proteomes" id="UP000198916">
    <property type="component" value="Unassembled WGS sequence"/>
</dbReference>
<proteinExistence type="predicted"/>
<protein>
    <submittedName>
        <fullName evidence="2">Uncharacterized protein</fullName>
    </submittedName>
</protein>
<keyword evidence="1" id="KW-0472">Membrane</keyword>
<evidence type="ECO:0000256" key="1">
    <source>
        <dbReference type="SAM" id="Phobius"/>
    </source>
</evidence>
<evidence type="ECO:0000313" key="3">
    <source>
        <dbReference type="Proteomes" id="UP000198916"/>
    </source>
</evidence>
<dbReference type="EMBL" id="FNZR01000014">
    <property type="protein sequence ID" value="SEL94050.1"/>
    <property type="molecule type" value="Genomic_DNA"/>
</dbReference>
<dbReference type="AlphaFoldDB" id="A0A1H7UAD8"/>
<keyword evidence="1" id="KW-1133">Transmembrane helix</keyword>
<organism evidence="2 3">
    <name type="scientific">Parapedobacter koreensis</name>
    <dbReference type="NCBI Taxonomy" id="332977"/>
    <lineage>
        <taxon>Bacteria</taxon>
        <taxon>Pseudomonadati</taxon>
        <taxon>Bacteroidota</taxon>
        <taxon>Sphingobacteriia</taxon>
        <taxon>Sphingobacteriales</taxon>
        <taxon>Sphingobacteriaceae</taxon>
        <taxon>Parapedobacter</taxon>
    </lineage>
</organism>
<keyword evidence="1" id="KW-0812">Transmembrane</keyword>
<keyword evidence="3" id="KW-1185">Reference proteome</keyword>
<reference evidence="3" key="1">
    <citation type="submission" date="2016-10" db="EMBL/GenBank/DDBJ databases">
        <authorList>
            <person name="Varghese N."/>
            <person name="Submissions S."/>
        </authorList>
    </citation>
    <scope>NUCLEOTIDE SEQUENCE [LARGE SCALE GENOMIC DNA]</scope>
    <source>
        <strain evidence="3">Jip14</strain>
    </source>
</reference>
<feature type="transmembrane region" description="Helical" evidence="1">
    <location>
        <begin position="7"/>
        <end position="26"/>
    </location>
</feature>